<dbReference type="eggNOG" id="KOG1237">
    <property type="taxonomic scope" value="Eukaryota"/>
</dbReference>
<keyword evidence="8" id="KW-1185">Reference proteome</keyword>
<sequence>MESMGNFSLGFWISTSCAIVAFVLLLSGTRRYRHFKPSGNPVSRIAQVIVASLRKRNLQVPSHGGGGLHEVYGRKGETSRMRRILHTDDFVFLNQAAIITPEDSVLISDPWHICPITQVEEVKCILRLLHV</sequence>
<comment type="similarity">
    <text evidence="2">Belongs to the major facilitator superfamily. Proton-dependent oligopeptide transporter (POT/PTR) (TC 2.A.17) family.</text>
</comment>
<dbReference type="GO" id="GO:0016020">
    <property type="term" value="C:membrane"/>
    <property type="evidence" value="ECO:0007669"/>
    <property type="project" value="UniProtKB-SubCell"/>
</dbReference>
<gene>
    <name evidence="7" type="ordered locus">VIT_15s0048g00400</name>
</gene>
<dbReference type="InterPro" id="IPR036259">
    <property type="entry name" value="MFS_trans_sf"/>
</dbReference>
<accession>D7U7W8</accession>
<dbReference type="PaxDb" id="29760-VIT_15s0048g00400.t01"/>
<comment type="subcellular location">
    <subcellularLocation>
        <location evidence="1">Membrane</location>
        <topology evidence="1">Multi-pass membrane protein</topology>
    </subcellularLocation>
</comment>
<keyword evidence="5 6" id="KW-0472">Membrane</keyword>
<dbReference type="GO" id="GO:0022857">
    <property type="term" value="F:transmembrane transporter activity"/>
    <property type="evidence" value="ECO:0007669"/>
    <property type="project" value="InterPro"/>
</dbReference>
<dbReference type="InParanoid" id="D7U7W8"/>
<keyword evidence="3 6" id="KW-0812">Transmembrane</keyword>
<organism evidence="7 8">
    <name type="scientific">Vitis vinifera</name>
    <name type="common">Grape</name>
    <dbReference type="NCBI Taxonomy" id="29760"/>
    <lineage>
        <taxon>Eukaryota</taxon>
        <taxon>Viridiplantae</taxon>
        <taxon>Streptophyta</taxon>
        <taxon>Embryophyta</taxon>
        <taxon>Tracheophyta</taxon>
        <taxon>Spermatophyta</taxon>
        <taxon>Magnoliopsida</taxon>
        <taxon>eudicotyledons</taxon>
        <taxon>Gunneridae</taxon>
        <taxon>Pentapetalae</taxon>
        <taxon>rosids</taxon>
        <taxon>Vitales</taxon>
        <taxon>Vitaceae</taxon>
        <taxon>Viteae</taxon>
        <taxon>Vitis</taxon>
    </lineage>
</organism>
<dbReference type="AlphaFoldDB" id="D7U7W8"/>
<dbReference type="HOGENOM" id="CLU_1931360_0_0_1"/>
<evidence type="ECO:0000256" key="2">
    <source>
        <dbReference type="ARBA" id="ARBA00005982"/>
    </source>
</evidence>
<evidence type="ECO:0000256" key="5">
    <source>
        <dbReference type="ARBA" id="ARBA00023136"/>
    </source>
</evidence>
<protein>
    <submittedName>
        <fullName evidence="7">Uncharacterized protein</fullName>
    </submittedName>
</protein>
<dbReference type="OMA" id="WHICPIT"/>
<dbReference type="Pfam" id="PF00854">
    <property type="entry name" value="PTR2"/>
    <property type="match status" value="1"/>
</dbReference>
<dbReference type="PANTHER" id="PTHR11654">
    <property type="entry name" value="OLIGOPEPTIDE TRANSPORTER-RELATED"/>
    <property type="match status" value="1"/>
</dbReference>
<evidence type="ECO:0000256" key="3">
    <source>
        <dbReference type="ARBA" id="ARBA00022692"/>
    </source>
</evidence>
<evidence type="ECO:0000256" key="6">
    <source>
        <dbReference type="SAM" id="Phobius"/>
    </source>
</evidence>
<dbReference type="InterPro" id="IPR000109">
    <property type="entry name" value="POT_fam"/>
</dbReference>
<evidence type="ECO:0000256" key="4">
    <source>
        <dbReference type="ARBA" id="ARBA00022989"/>
    </source>
</evidence>
<dbReference type="Gene3D" id="1.20.1250.20">
    <property type="entry name" value="MFS general substrate transporter like domains"/>
    <property type="match status" value="1"/>
</dbReference>
<evidence type="ECO:0000313" key="7">
    <source>
        <dbReference type="EMBL" id="CBI38897.3"/>
    </source>
</evidence>
<evidence type="ECO:0000313" key="8">
    <source>
        <dbReference type="Proteomes" id="UP000009183"/>
    </source>
</evidence>
<dbReference type="EMBL" id="FN596739">
    <property type="protein sequence ID" value="CBI38897.3"/>
    <property type="molecule type" value="Genomic_DNA"/>
</dbReference>
<keyword evidence="4 6" id="KW-1133">Transmembrane helix</keyword>
<feature type="transmembrane region" description="Helical" evidence="6">
    <location>
        <begin position="6"/>
        <end position="26"/>
    </location>
</feature>
<proteinExistence type="inferred from homology"/>
<name>D7U7W8_VITVI</name>
<dbReference type="Proteomes" id="UP000009183">
    <property type="component" value="Chromosome 15"/>
</dbReference>
<evidence type="ECO:0000256" key="1">
    <source>
        <dbReference type="ARBA" id="ARBA00004141"/>
    </source>
</evidence>
<reference evidence="8" key="1">
    <citation type="journal article" date="2007" name="Nature">
        <title>The grapevine genome sequence suggests ancestral hexaploidization in major angiosperm phyla.</title>
        <authorList>
            <consortium name="The French-Italian Public Consortium for Grapevine Genome Characterization."/>
            <person name="Jaillon O."/>
            <person name="Aury J.-M."/>
            <person name="Noel B."/>
            <person name="Policriti A."/>
            <person name="Clepet C."/>
            <person name="Casagrande A."/>
            <person name="Choisne N."/>
            <person name="Aubourg S."/>
            <person name="Vitulo N."/>
            <person name="Jubin C."/>
            <person name="Vezzi A."/>
            <person name="Legeai F."/>
            <person name="Hugueney P."/>
            <person name="Dasilva C."/>
            <person name="Horner D."/>
            <person name="Mica E."/>
            <person name="Jublot D."/>
            <person name="Poulain J."/>
            <person name="Bruyere C."/>
            <person name="Billault A."/>
            <person name="Segurens B."/>
            <person name="Gouyvenoux M."/>
            <person name="Ugarte E."/>
            <person name="Cattonaro F."/>
            <person name="Anthouard V."/>
            <person name="Vico V."/>
            <person name="Del Fabbro C."/>
            <person name="Alaux M."/>
            <person name="Di Gaspero G."/>
            <person name="Dumas V."/>
            <person name="Felice N."/>
            <person name="Paillard S."/>
            <person name="Juman I."/>
            <person name="Moroldo M."/>
            <person name="Scalabrin S."/>
            <person name="Canaguier A."/>
            <person name="Le Clainche I."/>
            <person name="Malacrida G."/>
            <person name="Durand E."/>
            <person name="Pesole G."/>
            <person name="Laucou V."/>
            <person name="Chatelet P."/>
            <person name="Merdinoglu D."/>
            <person name="Delledonne M."/>
            <person name="Pezzotti M."/>
            <person name="Lecharny A."/>
            <person name="Scarpelli C."/>
            <person name="Artiguenave F."/>
            <person name="Pe M.E."/>
            <person name="Valle G."/>
            <person name="Morgante M."/>
            <person name="Caboche M."/>
            <person name="Adam-Blondon A.-F."/>
            <person name="Weissenbach J."/>
            <person name="Quetier F."/>
            <person name="Wincker P."/>
        </authorList>
    </citation>
    <scope>NUCLEOTIDE SEQUENCE [LARGE SCALE GENOMIC DNA]</scope>
    <source>
        <strain evidence="8">cv. Pinot noir / PN40024</strain>
    </source>
</reference>